<dbReference type="SUPFAM" id="SSF56784">
    <property type="entry name" value="HAD-like"/>
    <property type="match status" value="1"/>
</dbReference>
<accession>A0ABN6S9D8</accession>
<dbReference type="InterPro" id="IPR006357">
    <property type="entry name" value="HAD-SF_hydro_IIA"/>
</dbReference>
<keyword evidence="2" id="KW-1185">Reference proteome</keyword>
<evidence type="ECO:0000313" key="2">
    <source>
        <dbReference type="Proteomes" id="UP001321766"/>
    </source>
</evidence>
<dbReference type="EMBL" id="AP026798">
    <property type="protein sequence ID" value="BDR52815.1"/>
    <property type="molecule type" value="Genomic_DNA"/>
</dbReference>
<dbReference type="InterPro" id="IPR036412">
    <property type="entry name" value="HAD-like_sf"/>
</dbReference>
<dbReference type="PANTHER" id="PTHR19288">
    <property type="entry name" value="4-NITROPHENYLPHOSPHATASE-RELATED"/>
    <property type="match status" value="1"/>
</dbReference>
<dbReference type="PANTHER" id="PTHR19288:SF95">
    <property type="entry name" value="D-GLYCEROL 3-PHOSPHATE PHOSPHATASE"/>
    <property type="match status" value="1"/>
</dbReference>
<dbReference type="Pfam" id="PF13242">
    <property type="entry name" value="Hydrolase_like"/>
    <property type="match status" value="1"/>
</dbReference>
<sequence length="357" mass="38229">MNGVYLKGSAQPLAQAYSLALLDLDGVVYRGSNPVEHAAEGIAQASAAGMRMAYTTNNPSRYPSVVADQLRSFGLELDDQQVITSGIVGARMLREHLEAGSKVLVIGSDHLRDEVRANGMQVVESNKDRPQAVIQSWYPDLTLKDLAEASYAIEHGAQYFVTNKDLTIPREDGIAPGNGAMQLPVIAASGQEPQDSAGKPEPAIYDEARRRLAQDEPISKADSLPVGDRLDTDIEAAYKGGYDSMVVLTGVADPTALMQAKVQWRPTYIALDLRGLVQPHPQPVLAPNGRWVCGSCSAQLENGQVSLSAHDGQGSDLDPKRQIDALRAAVCACWQAADGGLDLSEIQLPSFRLGSAQ</sequence>
<reference evidence="1 2" key="1">
    <citation type="journal article" date="2023" name="Microbiol. Spectr.">
        <title>Symbiosis of Carpenter Bees with Uncharacterized Lactic Acid Bacteria Showing NAD Auxotrophy.</title>
        <authorList>
            <person name="Kawasaki S."/>
            <person name="Ozawa K."/>
            <person name="Mori T."/>
            <person name="Yamamoto A."/>
            <person name="Ito M."/>
            <person name="Ohkuma M."/>
            <person name="Sakamoto M."/>
            <person name="Matsutani M."/>
        </authorList>
    </citation>
    <scope>NUCLEOTIDE SEQUENCE [LARGE SCALE GENOMIC DNA]</scope>
    <source>
        <strain evidence="1 2">Kim37-2</strain>
    </source>
</reference>
<name>A0ABN6S9D8_9BIFI</name>
<dbReference type="Proteomes" id="UP001321766">
    <property type="component" value="Chromosome"/>
</dbReference>
<dbReference type="InterPro" id="IPR023214">
    <property type="entry name" value="HAD_sf"/>
</dbReference>
<dbReference type="NCBIfam" id="TIGR01460">
    <property type="entry name" value="HAD-SF-IIA"/>
    <property type="match status" value="1"/>
</dbReference>
<proteinExistence type="predicted"/>
<protein>
    <submittedName>
        <fullName evidence="1">Haloacid dehalogenase</fullName>
    </submittedName>
</protein>
<evidence type="ECO:0000313" key="1">
    <source>
        <dbReference type="EMBL" id="BDR52815.1"/>
    </source>
</evidence>
<dbReference type="Gene3D" id="3.40.50.1000">
    <property type="entry name" value="HAD superfamily/HAD-like"/>
    <property type="match status" value="2"/>
</dbReference>
<gene>
    <name evidence="1" type="ORF">KIM372_07220</name>
</gene>
<dbReference type="Pfam" id="PF13344">
    <property type="entry name" value="Hydrolase_6"/>
    <property type="match status" value="1"/>
</dbReference>
<organism evidence="1 2">
    <name type="scientific">Bombiscardovia nodaiensis</name>
    <dbReference type="NCBI Taxonomy" id="2932181"/>
    <lineage>
        <taxon>Bacteria</taxon>
        <taxon>Bacillati</taxon>
        <taxon>Actinomycetota</taxon>
        <taxon>Actinomycetes</taxon>
        <taxon>Bifidobacteriales</taxon>
        <taxon>Bifidobacteriaceae</taxon>
        <taxon>Bombiscardovia</taxon>
    </lineage>
</organism>